<feature type="transmembrane region" description="Helical" evidence="1">
    <location>
        <begin position="88"/>
        <end position="119"/>
    </location>
</feature>
<dbReference type="AlphaFoldDB" id="A0A8J3D4I4"/>
<reference evidence="2 3" key="1">
    <citation type="journal article" date="2014" name="Int. J. Syst. Evol. Microbiol.">
        <title>Complete genome sequence of Corynebacterium casei LMG S-19264T (=DSM 44701T), isolated from a smear-ripened cheese.</title>
        <authorList>
            <consortium name="US DOE Joint Genome Institute (JGI-PGF)"/>
            <person name="Walter F."/>
            <person name="Albersmeier A."/>
            <person name="Kalinowski J."/>
            <person name="Ruckert C."/>
        </authorList>
    </citation>
    <scope>NUCLEOTIDE SEQUENCE [LARGE SCALE GENOMIC DNA]</scope>
    <source>
        <strain evidence="2 3">KCTC 12866</strain>
    </source>
</reference>
<feature type="transmembrane region" description="Helical" evidence="1">
    <location>
        <begin position="303"/>
        <end position="322"/>
    </location>
</feature>
<evidence type="ECO:0000313" key="2">
    <source>
        <dbReference type="EMBL" id="GHB72004.1"/>
    </source>
</evidence>
<feature type="transmembrane region" description="Helical" evidence="1">
    <location>
        <begin position="23"/>
        <end position="46"/>
    </location>
</feature>
<dbReference type="Proteomes" id="UP000598271">
    <property type="component" value="Unassembled WGS sequence"/>
</dbReference>
<keyword evidence="1" id="KW-0472">Membrane</keyword>
<keyword evidence="1" id="KW-0812">Transmembrane</keyword>
<protein>
    <submittedName>
        <fullName evidence="2">Uncharacterized protein</fullName>
    </submittedName>
</protein>
<keyword evidence="1" id="KW-1133">Transmembrane helix</keyword>
<gene>
    <name evidence="2" type="ORF">GCM10007390_27510</name>
</gene>
<feature type="transmembrane region" description="Helical" evidence="1">
    <location>
        <begin position="131"/>
        <end position="151"/>
    </location>
</feature>
<feature type="transmembrane region" description="Helical" evidence="1">
    <location>
        <begin position="230"/>
        <end position="247"/>
    </location>
</feature>
<feature type="transmembrane region" description="Helical" evidence="1">
    <location>
        <begin position="163"/>
        <end position="186"/>
    </location>
</feature>
<evidence type="ECO:0000256" key="1">
    <source>
        <dbReference type="SAM" id="Phobius"/>
    </source>
</evidence>
<feature type="transmembrane region" description="Helical" evidence="1">
    <location>
        <begin position="278"/>
        <end position="296"/>
    </location>
</feature>
<evidence type="ECO:0000313" key="3">
    <source>
        <dbReference type="Proteomes" id="UP000598271"/>
    </source>
</evidence>
<feature type="transmembrane region" description="Helical" evidence="1">
    <location>
        <begin position="354"/>
        <end position="373"/>
    </location>
</feature>
<name>A0A8J3D4I4_9BACT</name>
<comment type="caution">
    <text evidence="2">The sequence shown here is derived from an EMBL/GenBank/DDBJ whole genome shotgun (WGS) entry which is preliminary data.</text>
</comment>
<sequence length="407" mass="46674">MSLSTLYHAFFLWLDRRLDGPNWLWKLTLASVAVSVFLAFPAYSLLYGHLNDTLTIDAWDFIEIQAQDLLHPTKLDYYIRRENMIFRWFLPALSWLTGHNIVLIIIIQAVLGIGFIYLSASLYFSFSKDKIQTALFTLAIANLLVGSFGFVDVIGYGDGFACFFLMVCLVTRQPVLFSLSLLLSFLVDERSLMAAGFVCLWWIAKEYMAQDDTKRDGIGKFFRATLKSPAWLVVVCWAVYLAGRTYVRLRYFPDHTYSSMGTPVLFADAHRFGLGSSLWTAFEGMWILIGAAFLLLWYCGRRFLLLALIIGMLVLITSVVFVHDIDRAMSYAFPIFFISGLILVKTVPISEQRLLLFFVALICVIHPLLYTMGYDKIIWVEPFPMRIAMLVDRLMGWGYFDDPLHLE</sequence>
<organism evidence="2 3">
    <name type="scientific">Persicitalea jodogahamensis</name>
    <dbReference type="NCBI Taxonomy" id="402147"/>
    <lineage>
        <taxon>Bacteria</taxon>
        <taxon>Pseudomonadati</taxon>
        <taxon>Bacteroidota</taxon>
        <taxon>Cytophagia</taxon>
        <taxon>Cytophagales</taxon>
        <taxon>Spirosomataceae</taxon>
        <taxon>Persicitalea</taxon>
    </lineage>
</organism>
<keyword evidence="3" id="KW-1185">Reference proteome</keyword>
<accession>A0A8J3D4I4</accession>
<proteinExistence type="predicted"/>
<feature type="transmembrane region" description="Helical" evidence="1">
    <location>
        <begin position="328"/>
        <end position="347"/>
    </location>
</feature>
<dbReference type="EMBL" id="BMXF01000002">
    <property type="protein sequence ID" value="GHB72004.1"/>
    <property type="molecule type" value="Genomic_DNA"/>
</dbReference>